<proteinExistence type="inferred from homology"/>
<dbReference type="InterPro" id="IPR036945">
    <property type="entry name" value="DAGK_sf"/>
</dbReference>
<evidence type="ECO:0000256" key="3">
    <source>
        <dbReference type="ARBA" id="ARBA00022475"/>
    </source>
</evidence>
<dbReference type="GO" id="GO:0046872">
    <property type="term" value="F:metal ion binding"/>
    <property type="evidence" value="ECO:0007669"/>
    <property type="project" value="UniProtKB-KW"/>
</dbReference>
<keyword evidence="13" id="KW-0594">Phospholipid biosynthesis</keyword>
<dbReference type="Proteomes" id="UP000186705">
    <property type="component" value="Unassembled WGS sequence"/>
</dbReference>
<evidence type="ECO:0000256" key="16">
    <source>
        <dbReference type="PIRSR" id="PIRSR600829-2"/>
    </source>
</evidence>
<protein>
    <submittedName>
        <fullName evidence="20">Diacylglycerol kinase</fullName>
    </submittedName>
</protein>
<feature type="active site" description="Proton acceptor" evidence="15">
    <location>
        <position position="63"/>
    </location>
</feature>
<dbReference type="GO" id="GO:0016301">
    <property type="term" value="F:kinase activity"/>
    <property type="evidence" value="ECO:0007669"/>
    <property type="project" value="UniProtKB-KW"/>
</dbReference>
<keyword evidence="7 17" id="KW-0547">Nucleotide-binding</keyword>
<evidence type="ECO:0000256" key="1">
    <source>
        <dbReference type="ARBA" id="ARBA00004651"/>
    </source>
</evidence>
<feature type="binding site" evidence="18">
    <location>
        <position position="70"/>
    </location>
    <ligand>
        <name>a divalent metal cation</name>
        <dbReference type="ChEBI" id="CHEBI:60240"/>
    </ligand>
</feature>
<evidence type="ECO:0000256" key="15">
    <source>
        <dbReference type="PIRSR" id="PIRSR600829-1"/>
    </source>
</evidence>
<dbReference type="PANTHER" id="PTHR34299">
    <property type="entry name" value="DIACYLGLYCEROL KINASE"/>
    <property type="match status" value="1"/>
</dbReference>
<dbReference type="AlphaFoldDB" id="A0A1U7NL75"/>
<evidence type="ECO:0000256" key="9">
    <source>
        <dbReference type="ARBA" id="ARBA00022840"/>
    </source>
</evidence>
<dbReference type="EMBL" id="MPKA01000086">
    <property type="protein sequence ID" value="OLU45347.1"/>
    <property type="molecule type" value="Genomic_DNA"/>
</dbReference>
<dbReference type="STRING" id="1862672.BO225_08505"/>
<evidence type="ECO:0000256" key="8">
    <source>
        <dbReference type="ARBA" id="ARBA00022777"/>
    </source>
</evidence>
<evidence type="ECO:0000256" key="17">
    <source>
        <dbReference type="PIRSR" id="PIRSR600829-3"/>
    </source>
</evidence>
<dbReference type="Gene3D" id="1.10.287.3610">
    <property type="match status" value="1"/>
</dbReference>
<dbReference type="GO" id="GO:0008654">
    <property type="term" value="P:phospholipid biosynthetic process"/>
    <property type="evidence" value="ECO:0007669"/>
    <property type="project" value="UniProtKB-KW"/>
</dbReference>
<comment type="subcellular location">
    <subcellularLocation>
        <location evidence="1">Cell membrane</location>
        <topology evidence="1">Multi-pass membrane protein</topology>
    </subcellularLocation>
</comment>
<keyword evidence="18" id="KW-0479">Metal-binding</keyword>
<feature type="transmembrane region" description="Helical" evidence="19">
    <location>
        <begin position="25"/>
        <end position="43"/>
    </location>
</feature>
<keyword evidence="6 19" id="KW-0812">Transmembrane</keyword>
<keyword evidence="11" id="KW-0443">Lipid metabolism</keyword>
<evidence type="ECO:0000256" key="2">
    <source>
        <dbReference type="ARBA" id="ARBA00005967"/>
    </source>
</evidence>
<keyword evidence="3" id="KW-1003">Cell membrane</keyword>
<evidence type="ECO:0000256" key="14">
    <source>
        <dbReference type="ARBA" id="ARBA00023264"/>
    </source>
</evidence>
<keyword evidence="14" id="KW-1208">Phospholipid metabolism</keyword>
<keyword evidence="5" id="KW-0808">Transferase</keyword>
<keyword evidence="4" id="KW-0444">Lipid biosynthesis</keyword>
<feature type="binding site" evidence="17">
    <location>
        <position position="10"/>
    </location>
    <ligand>
        <name>ATP</name>
        <dbReference type="ChEBI" id="CHEBI:30616"/>
    </ligand>
</feature>
<dbReference type="GO" id="GO:0005524">
    <property type="term" value="F:ATP binding"/>
    <property type="evidence" value="ECO:0007669"/>
    <property type="project" value="UniProtKB-KW"/>
</dbReference>
<keyword evidence="12 19" id="KW-0472">Membrane</keyword>
<keyword evidence="8 20" id="KW-0418">Kinase</keyword>
<dbReference type="OrthoDB" id="9789934at2"/>
<dbReference type="Pfam" id="PF01219">
    <property type="entry name" value="DAGK_prokar"/>
    <property type="match status" value="1"/>
</dbReference>
<accession>A0A1U7NL75</accession>
<sequence>MKWFRDRFRYAFAGIRYGVLKDRSIVLQIVFGWIAIVVALVLRCTFYEWLWILLCITLVVVGEIFNSCIEQCVNYISLEIDPRAKKIKDMAAAAVFLICVFAGIVGCLIFIPKIGEVVFYGL</sequence>
<evidence type="ECO:0000256" key="11">
    <source>
        <dbReference type="ARBA" id="ARBA00023098"/>
    </source>
</evidence>
<dbReference type="GeneID" id="78275979"/>
<keyword evidence="21" id="KW-1185">Reference proteome</keyword>
<dbReference type="CDD" id="cd14265">
    <property type="entry name" value="UDPK_IM_like"/>
    <property type="match status" value="1"/>
</dbReference>
<gene>
    <name evidence="20" type="ORF">BO225_08505</name>
</gene>
<dbReference type="RefSeq" id="WP_076341831.1">
    <property type="nucleotide sequence ID" value="NZ_CAMSPY010000007.1"/>
</dbReference>
<evidence type="ECO:0000313" key="20">
    <source>
        <dbReference type="EMBL" id="OLU45347.1"/>
    </source>
</evidence>
<evidence type="ECO:0000256" key="6">
    <source>
        <dbReference type="ARBA" id="ARBA00022692"/>
    </source>
</evidence>
<feature type="binding site" evidence="16">
    <location>
        <position position="63"/>
    </location>
    <ligand>
        <name>substrate</name>
    </ligand>
</feature>
<evidence type="ECO:0000256" key="18">
    <source>
        <dbReference type="PIRSR" id="PIRSR600829-4"/>
    </source>
</evidence>
<feature type="transmembrane region" description="Helical" evidence="19">
    <location>
        <begin position="49"/>
        <end position="69"/>
    </location>
</feature>
<keyword evidence="9 17" id="KW-0067">ATP-binding</keyword>
<dbReference type="PANTHER" id="PTHR34299:SF1">
    <property type="entry name" value="DIACYLGLYCEROL KINASE"/>
    <property type="match status" value="1"/>
</dbReference>
<dbReference type="InterPro" id="IPR033717">
    <property type="entry name" value="UDPK"/>
</dbReference>
<evidence type="ECO:0000313" key="21">
    <source>
        <dbReference type="Proteomes" id="UP000186705"/>
    </source>
</evidence>
<organism evidence="20 21">
    <name type="scientific">Dubosiella newyorkensis</name>
    <dbReference type="NCBI Taxonomy" id="1862672"/>
    <lineage>
        <taxon>Bacteria</taxon>
        <taxon>Bacillati</taxon>
        <taxon>Bacillota</taxon>
        <taxon>Erysipelotrichia</taxon>
        <taxon>Erysipelotrichales</taxon>
        <taxon>Erysipelotrichaceae</taxon>
        <taxon>Dubosiella</taxon>
    </lineage>
</organism>
<evidence type="ECO:0000256" key="10">
    <source>
        <dbReference type="ARBA" id="ARBA00022989"/>
    </source>
</evidence>
<keyword evidence="18" id="KW-0460">Magnesium</keyword>
<dbReference type="GO" id="GO:0005886">
    <property type="term" value="C:plasma membrane"/>
    <property type="evidence" value="ECO:0007669"/>
    <property type="project" value="UniProtKB-SubCell"/>
</dbReference>
<comment type="cofactor">
    <cofactor evidence="18">
        <name>Mg(2+)</name>
        <dbReference type="ChEBI" id="CHEBI:18420"/>
    </cofactor>
    <text evidence="18">Mn(2+), Zn(2+), Cd(2+) and Co(2+) support activity to lesser extents.</text>
</comment>
<feature type="binding site" evidence="17">
    <location>
        <begin position="88"/>
        <end position="89"/>
    </location>
    <ligand>
        <name>ATP</name>
        <dbReference type="ChEBI" id="CHEBI:30616"/>
    </ligand>
</feature>
<evidence type="ECO:0000256" key="19">
    <source>
        <dbReference type="SAM" id="Phobius"/>
    </source>
</evidence>
<dbReference type="InterPro" id="IPR000829">
    <property type="entry name" value="DAGK"/>
</dbReference>
<reference evidence="20 21" key="1">
    <citation type="submission" date="2016-11" db="EMBL/GenBank/DDBJ databases">
        <title>Description of two novel members of the family Erysipelotrichaceae: Ileibacterium lipovorans gen. nov., sp. nov. and Dubosiella newyorkensis, gen. nov., sp. nov.</title>
        <authorList>
            <person name="Cox L.M."/>
            <person name="Sohn J."/>
            <person name="Tyrrell K.L."/>
            <person name="Citron D.M."/>
            <person name="Lawson P.A."/>
            <person name="Patel N.B."/>
            <person name="Iizumi T."/>
            <person name="Perez-Perez G.I."/>
            <person name="Goldstein E.J."/>
            <person name="Blaser M.J."/>
        </authorList>
    </citation>
    <scope>NUCLEOTIDE SEQUENCE [LARGE SCALE GENOMIC DNA]</scope>
    <source>
        <strain evidence="20 21">NYU-BL-A4</strain>
    </source>
</reference>
<keyword evidence="10 19" id="KW-1133">Transmembrane helix</keyword>
<evidence type="ECO:0000256" key="12">
    <source>
        <dbReference type="ARBA" id="ARBA00023136"/>
    </source>
</evidence>
<evidence type="ECO:0000256" key="7">
    <source>
        <dbReference type="ARBA" id="ARBA00022741"/>
    </source>
</evidence>
<evidence type="ECO:0000256" key="13">
    <source>
        <dbReference type="ARBA" id="ARBA00023209"/>
    </source>
</evidence>
<evidence type="ECO:0000256" key="4">
    <source>
        <dbReference type="ARBA" id="ARBA00022516"/>
    </source>
</evidence>
<comment type="similarity">
    <text evidence="2">Belongs to the bacterial diacylglycerol kinase family.</text>
</comment>
<name>A0A1U7NL75_9FIRM</name>
<comment type="caution">
    <text evidence="20">The sequence shown here is derived from an EMBL/GenBank/DDBJ whole genome shotgun (WGS) entry which is preliminary data.</text>
</comment>
<feature type="transmembrane region" description="Helical" evidence="19">
    <location>
        <begin position="90"/>
        <end position="111"/>
    </location>
</feature>
<evidence type="ECO:0000256" key="5">
    <source>
        <dbReference type="ARBA" id="ARBA00022679"/>
    </source>
</evidence>
<feature type="binding site" evidence="17">
    <location>
        <position position="70"/>
    </location>
    <ligand>
        <name>ATP</name>
        <dbReference type="ChEBI" id="CHEBI:30616"/>
    </ligand>
</feature>